<protein>
    <submittedName>
        <fullName evidence="2">Uncharacterized protein</fullName>
    </submittedName>
</protein>
<dbReference type="AlphaFoldDB" id="A0AAN7MA22"/>
<accession>A0AAN7MA22</accession>
<name>A0AAN7MA22_TRANT</name>
<organism evidence="2 3">
    <name type="scientific">Trapa natans</name>
    <name type="common">Water chestnut</name>
    <dbReference type="NCBI Taxonomy" id="22666"/>
    <lineage>
        <taxon>Eukaryota</taxon>
        <taxon>Viridiplantae</taxon>
        <taxon>Streptophyta</taxon>
        <taxon>Embryophyta</taxon>
        <taxon>Tracheophyta</taxon>
        <taxon>Spermatophyta</taxon>
        <taxon>Magnoliopsida</taxon>
        <taxon>eudicotyledons</taxon>
        <taxon>Gunneridae</taxon>
        <taxon>Pentapetalae</taxon>
        <taxon>rosids</taxon>
        <taxon>malvids</taxon>
        <taxon>Myrtales</taxon>
        <taxon>Lythraceae</taxon>
        <taxon>Trapa</taxon>
    </lineage>
</organism>
<evidence type="ECO:0000313" key="3">
    <source>
        <dbReference type="Proteomes" id="UP001346149"/>
    </source>
</evidence>
<feature type="region of interest" description="Disordered" evidence="1">
    <location>
        <begin position="1"/>
        <end position="25"/>
    </location>
</feature>
<proteinExistence type="predicted"/>
<reference evidence="2 3" key="1">
    <citation type="journal article" date="2023" name="Hortic Res">
        <title>Pangenome of water caltrop reveals structural variations and asymmetric subgenome divergence after allopolyploidization.</title>
        <authorList>
            <person name="Zhang X."/>
            <person name="Chen Y."/>
            <person name="Wang L."/>
            <person name="Yuan Y."/>
            <person name="Fang M."/>
            <person name="Shi L."/>
            <person name="Lu R."/>
            <person name="Comes H.P."/>
            <person name="Ma Y."/>
            <person name="Chen Y."/>
            <person name="Huang G."/>
            <person name="Zhou Y."/>
            <person name="Zheng Z."/>
            <person name="Qiu Y."/>
        </authorList>
    </citation>
    <scope>NUCLEOTIDE SEQUENCE [LARGE SCALE GENOMIC DNA]</scope>
    <source>
        <strain evidence="2">F231</strain>
    </source>
</reference>
<gene>
    <name evidence="2" type="ORF">SAY86_021499</name>
</gene>
<keyword evidence="3" id="KW-1185">Reference proteome</keyword>
<comment type="caution">
    <text evidence="2">The sequence shown here is derived from an EMBL/GenBank/DDBJ whole genome shotgun (WGS) entry which is preliminary data.</text>
</comment>
<dbReference type="Proteomes" id="UP001346149">
    <property type="component" value="Unassembled WGS sequence"/>
</dbReference>
<evidence type="ECO:0000313" key="2">
    <source>
        <dbReference type="EMBL" id="KAK4801012.1"/>
    </source>
</evidence>
<dbReference type="PANTHER" id="PTHR35297:SF2">
    <property type="entry name" value="PROTEIN, PUTATIVE-RELATED"/>
    <property type="match status" value="1"/>
</dbReference>
<evidence type="ECO:0000256" key="1">
    <source>
        <dbReference type="SAM" id="MobiDB-lite"/>
    </source>
</evidence>
<sequence length="165" mass="18472">MQRQSLSSPVSKLHSHGGTAVAVAREDAPTLEDLKRRDSFSASPLLSNYEIGEDHKAAKLRRHSSSSLSSSRAEKFIHIIPILTLVCFLVLYLCSHSPTQADLAEFNGFKRSAKRIDDTDEIIDSVERLGELEKSNVFAIRSLRNLHEIRKKSSKIQLGRKLGDF</sequence>
<dbReference type="PANTHER" id="PTHR35297">
    <property type="entry name" value="PROTEIN, PUTATIVE-RELATED"/>
    <property type="match status" value="1"/>
</dbReference>
<feature type="compositionally biased region" description="Polar residues" evidence="1">
    <location>
        <begin position="1"/>
        <end position="10"/>
    </location>
</feature>
<dbReference type="EMBL" id="JAXQNO010000003">
    <property type="protein sequence ID" value="KAK4801012.1"/>
    <property type="molecule type" value="Genomic_DNA"/>
</dbReference>